<evidence type="ECO:0000313" key="2">
    <source>
        <dbReference type="Proteomes" id="UP000539052"/>
    </source>
</evidence>
<gene>
    <name evidence="1" type="ORF">G9470_26700</name>
</gene>
<sequence>MAKSQDFTSLNEQIELLKKRGLLFESIETAKNLLDNYGYYNIINGYKDPYVITVNEEELYKENITFERIYSLFCLDHAIRNHIMITMLDLEEHLRAVTSYVIGEAFGSNQKDYLNFKNYQNRKTSAKQFSLSGILETLDKTSMSDKNPIQHHRIKYGNVPPWVLFKGVYLSTLINFIKLQKPEQKSAIICRFYPITQATVNKFVKDLFTDTLFICLEYRNLAAHGGRMYNYQPFSKIRITEESEAALNSLIPQFSIIHKTHSLGTLICIFDLFEKKIYRDNVRYIIAKEISRHCEKYPDDLEFLMKSVGINNIAHPKE</sequence>
<protein>
    <submittedName>
        <fullName evidence="1">Abi family protein</fullName>
    </submittedName>
</protein>
<dbReference type="Proteomes" id="UP000539052">
    <property type="component" value="Unassembled WGS sequence"/>
</dbReference>
<reference evidence="1 2" key="1">
    <citation type="submission" date="2020-03" db="EMBL/GenBank/DDBJ databases">
        <title>Genome Sequence of industrial isolate, B5A.</title>
        <authorList>
            <person name="Sharma S."/>
            <person name="Patil P.B."/>
            <person name="Korpole S."/>
        </authorList>
    </citation>
    <scope>NUCLEOTIDE SEQUENCE [LARGE SCALE GENOMIC DNA]</scope>
    <source>
        <strain evidence="1 2">PI-S10-B5A</strain>
    </source>
</reference>
<dbReference type="Pfam" id="PF07751">
    <property type="entry name" value="Abi_2"/>
    <property type="match status" value="1"/>
</dbReference>
<name>A0ABX1VYD1_9FIRM</name>
<accession>A0ABX1VYD1</accession>
<comment type="caution">
    <text evidence="1">The sequence shown here is derived from an EMBL/GenBank/DDBJ whole genome shotgun (WGS) entry which is preliminary data.</text>
</comment>
<dbReference type="InterPro" id="IPR011664">
    <property type="entry name" value="Abi_system_AbiD/AbiF-like"/>
</dbReference>
<proteinExistence type="predicted"/>
<organism evidence="1 2">
    <name type="scientific">Lacrimispora defluvii</name>
    <dbReference type="NCBI Taxonomy" id="2719233"/>
    <lineage>
        <taxon>Bacteria</taxon>
        <taxon>Bacillati</taxon>
        <taxon>Bacillota</taxon>
        <taxon>Clostridia</taxon>
        <taxon>Lachnospirales</taxon>
        <taxon>Lachnospiraceae</taxon>
        <taxon>Lacrimispora</taxon>
    </lineage>
</organism>
<dbReference type="RefSeq" id="WP_170824356.1">
    <property type="nucleotide sequence ID" value="NZ_JAAOXG010000108.1"/>
</dbReference>
<dbReference type="EMBL" id="JAAOXG010000108">
    <property type="protein sequence ID" value="NNJ33341.1"/>
    <property type="molecule type" value="Genomic_DNA"/>
</dbReference>
<evidence type="ECO:0000313" key="1">
    <source>
        <dbReference type="EMBL" id="NNJ33341.1"/>
    </source>
</evidence>
<keyword evidence="2" id="KW-1185">Reference proteome</keyword>